<evidence type="ECO:0000256" key="8">
    <source>
        <dbReference type="RuleBase" id="RU365088"/>
    </source>
</evidence>
<dbReference type="GO" id="GO:0042910">
    <property type="term" value="F:xenobiotic transmembrane transporter activity"/>
    <property type="evidence" value="ECO:0007669"/>
    <property type="project" value="InterPro"/>
</dbReference>
<comment type="subcellular location">
    <subcellularLocation>
        <location evidence="8">Cell inner membrane</location>
        <topology evidence="8">Multi-pass membrane protein</topology>
    </subcellularLocation>
    <subcellularLocation>
        <location evidence="1">Cell membrane</location>
        <topology evidence="1">Multi-pass membrane protein</topology>
    </subcellularLocation>
</comment>
<dbReference type="NCBIfam" id="TIGR00710">
    <property type="entry name" value="efflux_Bcr_CflA"/>
    <property type="match status" value="1"/>
</dbReference>
<name>A0A963YWX7_9PROT</name>
<feature type="domain" description="Major facilitator superfamily (MFS) profile" evidence="9">
    <location>
        <begin position="6"/>
        <end position="387"/>
    </location>
</feature>
<keyword evidence="5 8" id="KW-0812">Transmembrane</keyword>
<dbReference type="Gene3D" id="1.20.1720.10">
    <property type="entry name" value="Multidrug resistance protein D"/>
    <property type="match status" value="1"/>
</dbReference>
<keyword evidence="7 8" id="KW-0472">Membrane</keyword>
<dbReference type="Pfam" id="PF07690">
    <property type="entry name" value="MFS_1"/>
    <property type="match status" value="1"/>
</dbReference>
<feature type="transmembrane region" description="Helical" evidence="8">
    <location>
        <begin position="273"/>
        <end position="293"/>
    </location>
</feature>
<comment type="similarity">
    <text evidence="2 8">Belongs to the major facilitator superfamily. Bcr/CmlA family.</text>
</comment>
<dbReference type="InterPro" id="IPR036259">
    <property type="entry name" value="MFS_trans_sf"/>
</dbReference>
<dbReference type="InterPro" id="IPR004812">
    <property type="entry name" value="Efflux_drug-R_Bcr/CmlA"/>
</dbReference>
<dbReference type="InterPro" id="IPR020846">
    <property type="entry name" value="MFS_dom"/>
</dbReference>
<gene>
    <name evidence="10" type="ORF">ACELLULO517_00175</name>
</gene>
<dbReference type="Proteomes" id="UP000721844">
    <property type="component" value="Unassembled WGS sequence"/>
</dbReference>
<keyword evidence="3 8" id="KW-0813">Transport</keyword>
<feature type="transmembrane region" description="Helical" evidence="8">
    <location>
        <begin position="97"/>
        <end position="118"/>
    </location>
</feature>
<evidence type="ECO:0000256" key="2">
    <source>
        <dbReference type="ARBA" id="ARBA00006236"/>
    </source>
</evidence>
<dbReference type="PROSITE" id="PS50850">
    <property type="entry name" value="MFS"/>
    <property type="match status" value="1"/>
</dbReference>
<feature type="transmembrane region" description="Helical" evidence="8">
    <location>
        <begin position="362"/>
        <end position="382"/>
    </location>
</feature>
<feature type="transmembrane region" description="Helical" evidence="8">
    <location>
        <begin position="158"/>
        <end position="176"/>
    </location>
</feature>
<dbReference type="PANTHER" id="PTHR23502:SF132">
    <property type="entry name" value="POLYAMINE TRANSPORTER 2-RELATED"/>
    <property type="match status" value="1"/>
</dbReference>
<sequence>MPPAPPLWLLALITFSGTFAMYIFVPALPMAAKDLHAGIATIQMTASLYILGLAVGQLFYGPLSDRFGRRRVLMAGLTLYTLSGLVAALAVSVHILIIARLFQAMGGCSGLVIARAIVRDTSAPKDTARRLAMMNLMVTLGPGMAPIIGSLLTNTFGWRSIFVLLCSLGLLNLVLAKIRLPETGGRSNTDLTTLARNYASLLVSPRFIGYSIGGGCATTSVYAFISVAPFVFVGELHRPSYEVGIYLAVIIGGIWLGSMLASRLINRMPMVPLLIGTNLISVVAVVIFLAAALTGHLSVWLVVASVFVFSVGVGTASPMALTQAISVNPHVIGSASGLYGCTQMAVGALCTALASLGRDPALAAASVLAGAGVVSQVAFWFASRPGSR</sequence>
<dbReference type="AlphaFoldDB" id="A0A963YWX7"/>
<accession>A0A963YWX7</accession>
<feature type="transmembrane region" description="Helical" evidence="8">
    <location>
        <begin position="37"/>
        <end position="60"/>
    </location>
</feature>
<feature type="transmembrane region" description="Helical" evidence="8">
    <location>
        <begin position="337"/>
        <end position="356"/>
    </location>
</feature>
<keyword evidence="6 8" id="KW-1133">Transmembrane helix</keyword>
<organism evidence="10 11">
    <name type="scientific">Acidisoma cellulosilyticum</name>
    <dbReference type="NCBI Taxonomy" id="2802395"/>
    <lineage>
        <taxon>Bacteria</taxon>
        <taxon>Pseudomonadati</taxon>
        <taxon>Pseudomonadota</taxon>
        <taxon>Alphaproteobacteria</taxon>
        <taxon>Acetobacterales</taxon>
        <taxon>Acidocellaceae</taxon>
        <taxon>Acidisoma</taxon>
    </lineage>
</organism>
<evidence type="ECO:0000256" key="4">
    <source>
        <dbReference type="ARBA" id="ARBA00022475"/>
    </source>
</evidence>
<dbReference type="CDD" id="cd17320">
    <property type="entry name" value="MFS_MdfA_MDR_like"/>
    <property type="match status" value="1"/>
</dbReference>
<feature type="transmembrane region" description="Helical" evidence="8">
    <location>
        <begin position="72"/>
        <end position="91"/>
    </location>
</feature>
<keyword evidence="11" id="KW-1185">Reference proteome</keyword>
<dbReference type="PANTHER" id="PTHR23502">
    <property type="entry name" value="MAJOR FACILITATOR SUPERFAMILY"/>
    <property type="match status" value="1"/>
</dbReference>
<protein>
    <recommendedName>
        <fullName evidence="8">Bcr/CflA family efflux transporter</fullName>
    </recommendedName>
</protein>
<dbReference type="GO" id="GO:0005886">
    <property type="term" value="C:plasma membrane"/>
    <property type="evidence" value="ECO:0007669"/>
    <property type="project" value="UniProtKB-SubCell"/>
</dbReference>
<feature type="transmembrane region" description="Helical" evidence="8">
    <location>
        <begin position="243"/>
        <end position="261"/>
    </location>
</feature>
<dbReference type="InterPro" id="IPR011701">
    <property type="entry name" value="MFS"/>
</dbReference>
<proteinExistence type="inferred from homology"/>
<dbReference type="EMBL" id="JAESVA010000001">
    <property type="protein sequence ID" value="MCB8878629.1"/>
    <property type="molecule type" value="Genomic_DNA"/>
</dbReference>
<evidence type="ECO:0000256" key="3">
    <source>
        <dbReference type="ARBA" id="ARBA00022448"/>
    </source>
</evidence>
<feature type="transmembrane region" description="Helical" evidence="8">
    <location>
        <begin position="130"/>
        <end position="152"/>
    </location>
</feature>
<dbReference type="SUPFAM" id="SSF103473">
    <property type="entry name" value="MFS general substrate transporter"/>
    <property type="match status" value="1"/>
</dbReference>
<keyword evidence="4" id="KW-1003">Cell membrane</keyword>
<reference evidence="10 11" key="1">
    <citation type="journal article" date="2021" name="Microorganisms">
        <title>Acidisoma silvae sp. nov. and Acidisomacellulosilytica sp. nov., Two Acidophilic Bacteria Isolated from Decaying Wood, Hydrolyzing Cellulose and Producing Poly-3-hydroxybutyrate.</title>
        <authorList>
            <person name="Mieszkin S."/>
            <person name="Pouder E."/>
            <person name="Uroz S."/>
            <person name="Simon-Colin C."/>
            <person name="Alain K."/>
        </authorList>
    </citation>
    <scope>NUCLEOTIDE SEQUENCE [LARGE SCALE GENOMIC DNA]</scope>
    <source>
        <strain evidence="10 11">HW T5.17</strain>
    </source>
</reference>
<keyword evidence="8" id="KW-0997">Cell inner membrane</keyword>
<evidence type="ECO:0000256" key="5">
    <source>
        <dbReference type="ARBA" id="ARBA00022692"/>
    </source>
</evidence>
<evidence type="ECO:0000256" key="1">
    <source>
        <dbReference type="ARBA" id="ARBA00004651"/>
    </source>
</evidence>
<dbReference type="GO" id="GO:1990961">
    <property type="term" value="P:xenobiotic detoxification by transmembrane export across the plasma membrane"/>
    <property type="evidence" value="ECO:0007669"/>
    <property type="project" value="InterPro"/>
</dbReference>
<evidence type="ECO:0000256" key="6">
    <source>
        <dbReference type="ARBA" id="ARBA00022989"/>
    </source>
</evidence>
<evidence type="ECO:0000313" key="11">
    <source>
        <dbReference type="Proteomes" id="UP000721844"/>
    </source>
</evidence>
<dbReference type="PRINTS" id="PR01036">
    <property type="entry name" value="TCRTETB"/>
</dbReference>
<evidence type="ECO:0000259" key="9">
    <source>
        <dbReference type="PROSITE" id="PS50850"/>
    </source>
</evidence>
<evidence type="ECO:0000313" key="10">
    <source>
        <dbReference type="EMBL" id="MCB8878629.1"/>
    </source>
</evidence>
<feature type="transmembrane region" description="Helical" evidence="8">
    <location>
        <begin position="299"/>
        <end position="325"/>
    </location>
</feature>
<comment type="caution">
    <text evidence="10">The sequence shown here is derived from an EMBL/GenBank/DDBJ whole genome shotgun (WGS) entry which is preliminary data.</text>
</comment>
<feature type="transmembrane region" description="Helical" evidence="8">
    <location>
        <begin position="207"/>
        <end position="231"/>
    </location>
</feature>
<evidence type="ECO:0000256" key="7">
    <source>
        <dbReference type="ARBA" id="ARBA00023136"/>
    </source>
</evidence>
<feature type="transmembrane region" description="Helical" evidence="8">
    <location>
        <begin position="7"/>
        <end position="25"/>
    </location>
</feature>